<keyword evidence="1" id="KW-0812">Transmembrane</keyword>
<comment type="caution">
    <text evidence="2">The sequence shown here is derived from an EMBL/GenBank/DDBJ whole genome shotgun (WGS) entry which is preliminary data.</text>
</comment>
<name>A0A2T7B2W2_9ENTR</name>
<sequence>MFDSCSFAKGYAIIILSIVAIIILTVIVKDIKNKKIKDDVRRNGIHALAEIINVESYAGKISQYTNIKLYYRYKTEQGRDILNEGTVVIFTSDLKKYSPGESFPIIYSKNNPELVIIEIENASLKDK</sequence>
<dbReference type="EMBL" id="MSAG01000025">
    <property type="protein sequence ID" value="PUX20278.1"/>
    <property type="molecule type" value="Genomic_DNA"/>
</dbReference>
<keyword evidence="1" id="KW-0472">Membrane</keyword>
<dbReference type="AlphaFoldDB" id="A0A2T7B2W2"/>
<proteinExistence type="predicted"/>
<evidence type="ECO:0000313" key="2">
    <source>
        <dbReference type="EMBL" id="PUX20278.1"/>
    </source>
</evidence>
<evidence type="ECO:0008006" key="3">
    <source>
        <dbReference type="Google" id="ProtNLM"/>
    </source>
</evidence>
<protein>
    <recommendedName>
        <fullName evidence="3">DUF3592 domain-containing protein</fullName>
    </recommendedName>
</protein>
<accession>A0A2T7B2W2</accession>
<keyword evidence="1" id="KW-1133">Transmembrane helix</keyword>
<dbReference type="OrthoDB" id="6566481at2"/>
<reference evidence="2" key="1">
    <citation type="submission" date="2016-12" db="EMBL/GenBank/DDBJ databases">
        <title>Analysis of the Molecular Diversity Among Cronobacter Species Isolated from Filth Flies Using a Pan Genomic DNA Microarray.</title>
        <authorList>
            <person name="Pava-Ripoll M."/>
            <person name="Tall B."/>
            <person name="Farber J."/>
            <person name="Fanning S."/>
            <person name="Lehner A."/>
            <person name="Stephan R."/>
            <person name="Pagotto F."/>
            <person name="Iverson C."/>
            <person name="Ziobro G."/>
            <person name="Miller A."/>
            <person name="Pearson R."/>
            <person name="Yan Q."/>
            <person name="Kim M."/>
            <person name="Jeong S."/>
            <person name="Park J."/>
            <person name="Jun S."/>
            <person name="Choi H."/>
            <person name="Chung T."/>
            <person name="Yoo Y."/>
            <person name="Park E."/>
            <person name="Hwang S."/>
            <person name="Lee B."/>
            <person name="Sathyamoorthy V."/>
            <person name="Carter L."/>
            <person name="Mammel M."/>
            <person name="Jackson S."/>
            <person name="Kothary M."/>
            <person name="Patel I."/>
            <person name="Grim C."/>
            <person name="Gopinath G."/>
            <person name="Gangiredla J."/>
            <person name="Chase H."/>
        </authorList>
    </citation>
    <scope>NUCLEOTIDE SEQUENCE [LARGE SCALE GENOMIC DNA]</scope>
    <source>
        <strain evidence="2">MOD1-Sh41s</strain>
    </source>
</reference>
<organism evidence="2">
    <name type="scientific">Cronobacter turicensis</name>
    <dbReference type="NCBI Taxonomy" id="413502"/>
    <lineage>
        <taxon>Bacteria</taxon>
        <taxon>Pseudomonadati</taxon>
        <taxon>Pseudomonadota</taxon>
        <taxon>Gammaproteobacteria</taxon>
        <taxon>Enterobacterales</taxon>
        <taxon>Enterobacteriaceae</taxon>
        <taxon>Cronobacter</taxon>
    </lineage>
</organism>
<feature type="transmembrane region" description="Helical" evidence="1">
    <location>
        <begin position="6"/>
        <end position="28"/>
    </location>
</feature>
<evidence type="ECO:0000256" key="1">
    <source>
        <dbReference type="SAM" id="Phobius"/>
    </source>
</evidence>
<gene>
    <name evidence="2" type="ORF">BS411_15040</name>
</gene>
<dbReference type="RefSeq" id="WP_075198985.1">
    <property type="nucleotide sequence ID" value="NZ_CP187984.1"/>
</dbReference>